<dbReference type="RefSeq" id="WP_269311597.1">
    <property type="nucleotide sequence ID" value="NZ_CP114052.1"/>
</dbReference>
<feature type="binding site" evidence="6">
    <location>
        <position position="80"/>
    </location>
    <ligand>
        <name>S-adenosyl-L-methionine</name>
        <dbReference type="ChEBI" id="CHEBI:59789"/>
    </ligand>
</feature>
<proteinExistence type="inferred from homology"/>
<accession>A0ABY7JNF9</accession>
<dbReference type="Proteomes" id="UP001164187">
    <property type="component" value="Chromosome"/>
</dbReference>
<dbReference type="EC" id="2.1.1.-" evidence="6"/>
<feature type="binding site" evidence="6">
    <location>
        <begin position="131"/>
        <end position="132"/>
    </location>
    <ligand>
        <name>S-adenosyl-L-methionine</name>
        <dbReference type="ChEBI" id="CHEBI:59789"/>
    </ligand>
</feature>
<protein>
    <recommendedName>
        <fullName evidence="6">Ribosomal RNA small subunit methyltransferase G</fullName>
        <ecNumber evidence="6">2.1.1.-</ecNumber>
    </recommendedName>
    <alternativeName>
        <fullName evidence="6">16S rRNA 7-methylguanosine methyltransferase</fullName>
        <shortName evidence="6">16S rRNA m7G methyltransferase</shortName>
    </alternativeName>
</protein>
<organism evidence="7 8">
    <name type="scientific">Peptostreptococcus equinus</name>
    <dbReference type="NCBI Taxonomy" id="3003601"/>
    <lineage>
        <taxon>Bacteria</taxon>
        <taxon>Bacillati</taxon>
        <taxon>Bacillota</taxon>
        <taxon>Clostridia</taxon>
        <taxon>Peptostreptococcales</taxon>
        <taxon>Peptostreptococcaceae</taxon>
        <taxon>Peptostreptococcus</taxon>
    </lineage>
</organism>
<dbReference type="SUPFAM" id="SSF53335">
    <property type="entry name" value="S-adenosyl-L-methionine-dependent methyltransferases"/>
    <property type="match status" value="1"/>
</dbReference>
<dbReference type="NCBIfam" id="TIGR00138">
    <property type="entry name" value="rsmG_gidB"/>
    <property type="match status" value="1"/>
</dbReference>
<dbReference type="InterPro" id="IPR029063">
    <property type="entry name" value="SAM-dependent_MTases_sf"/>
</dbReference>
<dbReference type="InterPro" id="IPR003682">
    <property type="entry name" value="rRNA_ssu_MeTfrase_G"/>
</dbReference>
<evidence type="ECO:0000256" key="3">
    <source>
        <dbReference type="ARBA" id="ARBA00022603"/>
    </source>
</evidence>
<dbReference type="GO" id="GO:0008168">
    <property type="term" value="F:methyltransferase activity"/>
    <property type="evidence" value="ECO:0007669"/>
    <property type="project" value="UniProtKB-KW"/>
</dbReference>
<feature type="binding site" evidence="6">
    <location>
        <position position="85"/>
    </location>
    <ligand>
        <name>S-adenosyl-L-methionine</name>
        <dbReference type="ChEBI" id="CHEBI:59789"/>
    </ligand>
</feature>
<dbReference type="PIRSF" id="PIRSF003078">
    <property type="entry name" value="GidB"/>
    <property type="match status" value="1"/>
</dbReference>
<dbReference type="PANTHER" id="PTHR31760:SF0">
    <property type="entry name" value="S-ADENOSYL-L-METHIONINE-DEPENDENT METHYLTRANSFERASES SUPERFAMILY PROTEIN"/>
    <property type="match status" value="1"/>
</dbReference>
<keyword evidence="2 6" id="KW-0698">rRNA processing</keyword>
<evidence type="ECO:0000256" key="2">
    <source>
        <dbReference type="ARBA" id="ARBA00022552"/>
    </source>
</evidence>
<comment type="caution">
    <text evidence="6">Lacks conserved residue(s) required for the propagation of feature annotation.</text>
</comment>
<keyword evidence="1 6" id="KW-0963">Cytoplasm</keyword>
<gene>
    <name evidence="6 7" type="primary">rsmG</name>
    <name evidence="7" type="ORF">O0R46_10010</name>
</gene>
<dbReference type="Gene3D" id="3.40.50.150">
    <property type="entry name" value="Vaccinia Virus protein VP39"/>
    <property type="match status" value="1"/>
</dbReference>
<keyword evidence="5 6" id="KW-0949">S-adenosyl-L-methionine</keyword>
<evidence type="ECO:0000256" key="1">
    <source>
        <dbReference type="ARBA" id="ARBA00022490"/>
    </source>
</evidence>
<name>A0ABY7JNF9_9FIRM</name>
<dbReference type="GO" id="GO:0032259">
    <property type="term" value="P:methylation"/>
    <property type="evidence" value="ECO:0007669"/>
    <property type="project" value="UniProtKB-KW"/>
</dbReference>
<dbReference type="EMBL" id="CP114052">
    <property type="protein sequence ID" value="WAW14904.1"/>
    <property type="molecule type" value="Genomic_DNA"/>
</dbReference>
<dbReference type="PANTHER" id="PTHR31760">
    <property type="entry name" value="S-ADENOSYL-L-METHIONINE-DEPENDENT METHYLTRANSFERASES SUPERFAMILY PROTEIN"/>
    <property type="match status" value="1"/>
</dbReference>
<comment type="subcellular location">
    <subcellularLocation>
        <location evidence="6">Cytoplasm</location>
    </subcellularLocation>
</comment>
<keyword evidence="8" id="KW-1185">Reference proteome</keyword>
<feature type="binding site" evidence="6">
    <location>
        <position position="150"/>
    </location>
    <ligand>
        <name>S-adenosyl-L-methionine</name>
        <dbReference type="ChEBI" id="CHEBI:59789"/>
    </ligand>
</feature>
<comment type="similarity">
    <text evidence="6">Belongs to the methyltransferase superfamily. RNA methyltransferase RsmG family.</text>
</comment>
<reference evidence="7" key="1">
    <citation type="submission" date="2022-12" db="EMBL/GenBank/DDBJ databases">
        <title>Peptostreptococcus.</title>
        <authorList>
            <person name="Lee S.H."/>
        </authorList>
    </citation>
    <scope>NUCLEOTIDE SEQUENCE</scope>
    <source>
        <strain evidence="7">CBA3647</strain>
    </source>
</reference>
<dbReference type="CDD" id="cd02440">
    <property type="entry name" value="AdoMet_MTases"/>
    <property type="match status" value="1"/>
</dbReference>
<sequence>MSLENIEILKKGLASYGLNPKDEMIDRFVKYREILVEYNKVMNLTAITEEREVFIKHFLDSASIFEKNYIQSGQKIIDVGTGAGFPGIPFKICNPNIELTLLDSLNKRINFLREVCQSIGFNDVEYVHARAEDGAQNKNYREKFDIATARAVANLPVLLELCIPFVKKGGLFICLKGPNAKKEIEDAKNAIKILGVELLEILDVKLPDEELHHNILVFKKLENTDKKYPRKAGTPNRKPL</sequence>
<dbReference type="HAMAP" id="MF_00074">
    <property type="entry name" value="16SrRNA_methyltr_G"/>
    <property type="match status" value="1"/>
</dbReference>
<dbReference type="Pfam" id="PF02527">
    <property type="entry name" value="GidB"/>
    <property type="match status" value="1"/>
</dbReference>
<keyword evidence="3 6" id="KW-0489">Methyltransferase</keyword>
<evidence type="ECO:0000256" key="6">
    <source>
        <dbReference type="HAMAP-Rule" id="MF_00074"/>
    </source>
</evidence>
<evidence type="ECO:0000256" key="5">
    <source>
        <dbReference type="ARBA" id="ARBA00022691"/>
    </source>
</evidence>
<keyword evidence="4 6" id="KW-0808">Transferase</keyword>
<evidence type="ECO:0000256" key="4">
    <source>
        <dbReference type="ARBA" id="ARBA00022679"/>
    </source>
</evidence>
<comment type="function">
    <text evidence="6">Specifically methylates the N7 position of a guanine in 16S rRNA.</text>
</comment>
<evidence type="ECO:0000313" key="7">
    <source>
        <dbReference type="EMBL" id="WAW14904.1"/>
    </source>
</evidence>
<evidence type="ECO:0000313" key="8">
    <source>
        <dbReference type="Proteomes" id="UP001164187"/>
    </source>
</evidence>